<accession>A0A0K8RDT9</accession>
<reference evidence="2" key="1">
    <citation type="submission" date="2012-12" db="EMBL/GenBank/DDBJ databases">
        <title>Identification and characterization of a phenylalanine ammonia-lyase gene family in Isatis indigotica Fort.</title>
        <authorList>
            <person name="Liu Q."/>
            <person name="Chen J."/>
            <person name="Zhou X."/>
            <person name="Di P."/>
            <person name="Xiao Y."/>
            <person name="Xuan H."/>
            <person name="Zhang L."/>
            <person name="Chen W."/>
        </authorList>
    </citation>
    <scope>NUCLEOTIDE SEQUENCE</scope>
    <source>
        <tissue evidence="2">Salivary gland</tissue>
    </source>
</reference>
<keyword evidence="1" id="KW-0732">Signal</keyword>
<feature type="signal peptide" evidence="1">
    <location>
        <begin position="1"/>
        <end position="21"/>
    </location>
</feature>
<proteinExistence type="evidence at transcript level"/>
<dbReference type="EMBL" id="GADI01005189">
    <property type="protein sequence ID" value="JAA68619.1"/>
    <property type="molecule type" value="mRNA"/>
</dbReference>
<evidence type="ECO:0000313" key="2">
    <source>
        <dbReference type="EMBL" id="JAA68619.1"/>
    </source>
</evidence>
<feature type="chain" id="PRO_5005517052" evidence="1">
    <location>
        <begin position="22"/>
        <end position="115"/>
    </location>
</feature>
<name>A0A0K8RDT9_IXORI</name>
<protein>
    <submittedName>
        <fullName evidence="2">Putative ixodes 10 kDa peptide protein</fullName>
    </submittedName>
</protein>
<sequence>MQLVVFAVVLILPALQRVGFSSGTELHESCMDIIESYGDISCGLQGSGNLENIDPLSCTLECSGNRRPKLPSGLCIGGELSCTLFGRETLRNWGQELQRTLHGLMKRWCPCYSQK</sequence>
<dbReference type="AlphaFoldDB" id="A0A0K8RDT9"/>
<organism evidence="2">
    <name type="scientific">Ixodes ricinus</name>
    <name type="common">Common tick</name>
    <name type="synonym">Acarus ricinus</name>
    <dbReference type="NCBI Taxonomy" id="34613"/>
    <lineage>
        <taxon>Eukaryota</taxon>
        <taxon>Metazoa</taxon>
        <taxon>Ecdysozoa</taxon>
        <taxon>Arthropoda</taxon>
        <taxon>Chelicerata</taxon>
        <taxon>Arachnida</taxon>
        <taxon>Acari</taxon>
        <taxon>Parasitiformes</taxon>
        <taxon>Ixodida</taxon>
        <taxon>Ixodoidea</taxon>
        <taxon>Ixodidae</taxon>
        <taxon>Ixodinae</taxon>
        <taxon>Ixodes</taxon>
    </lineage>
</organism>
<evidence type="ECO:0000256" key="1">
    <source>
        <dbReference type="SAM" id="SignalP"/>
    </source>
</evidence>